<proteinExistence type="predicted"/>
<protein>
    <submittedName>
        <fullName evidence="1">Aspartate aminotransferase</fullName>
    </submittedName>
</protein>
<gene>
    <name evidence="1" type="ORF">PHMEG_0001361</name>
</gene>
<dbReference type="GO" id="GO:0008483">
    <property type="term" value="F:transaminase activity"/>
    <property type="evidence" value="ECO:0007669"/>
    <property type="project" value="UniProtKB-KW"/>
</dbReference>
<dbReference type="Proteomes" id="UP000198211">
    <property type="component" value="Unassembled WGS sequence"/>
</dbReference>
<reference evidence="2" key="1">
    <citation type="submission" date="2017-03" db="EMBL/GenBank/DDBJ databases">
        <title>Phytopthora megakarya and P. palmivora, two closely related causual agents of cacao black pod achieved similar genome size and gene model numbers by different mechanisms.</title>
        <authorList>
            <person name="Ali S."/>
            <person name="Shao J."/>
            <person name="Larry D.J."/>
            <person name="Kronmiller B."/>
            <person name="Shen D."/>
            <person name="Strem M.D."/>
            <person name="Melnick R.L."/>
            <person name="Guiltinan M.J."/>
            <person name="Tyler B.M."/>
            <person name="Meinhardt L.W."/>
            <person name="Bailey B.A."/>
        </authorList>
    </citation>
    <scope>NUCLEOTIDE SEQUENCE [LARGE SCALE GENOMIC DNA]</scope>
    <source>
        <strain evidence="2">zdho120</strain>
    </source>
</reference>
<sequence>MTCVELDTHKRKCQKTLQVIGRWFAYQLQKMPRSKSPMPVSICSHSSDSNTRVEGIQQMSSDAQLLEGTCTSVAILPGSSFGRAPEEIQGDLELYLGYLIESMVST</sequence>
<keyword evidence="1" id="KW-0032">Aminotransferase</keyword>
<dbReference type="EMBL" id="NBNE01000048">
    <property type="protein sequence ID" value="OWZ23724.1"/>
    <property type="molecule type" value="Genomic_DNA"/>
</dbReference>
<keyword evidence="2" id="KW-1185">Reference proteome</keyword>
<evidence type="ECO:0000313" key="1">
    <source>
        <dbReference type="EMBL" id="OWZ23724.1"/>
    </source>
</evidence>
<organism evidence="1 2">
    <name type="scientific">Phytophthora megakarya</name>
    <dbReference type="NCBI Taxonomy" id="4795"/>
    <lineage>
        <taxon>Eukaryota</taxon>
        <taxon>Sar</taxon>
        <taxon>Stramenopiles</taxon>
        <taxon>Oomycota</taxon>
        <taxon>Peronosporomycetes</taxon>
        <taxon>Peronosporales</taxon>
        <taxon>Peronosporaceae</taxon>
        <taxon>Phytophthora</taxon>
    </lineage>
</organism>
<accession>A0A225X0S2</accession>
<keyword evidence="1" id="KW-0808">Transferase</keyword>
<dbReference type="AlphaFoldDB" id="A0A225X0S2"/>
<dbReference type="OrthoDB" id="7042322at2759"/>
<comment type="caution">
    <text evidence="1">The sequence shown here is derived from an EMBL/GenBank/DDBJ whole genome shotgun (WGS) entry which is preliminary data.</text>
</comment>
<name>A0A225X0S2_9STRA</name>
<evidence type="ECO:0000313" key="2">
    <source>
        <dbReference type="Proteomes" id="UP000198211"/>
    </source>
</evidence>